<evidence type="ECO:0000256" key="5">
    <source>
        <dbReference type="ARBA" id="ARBA00022982"/>
    </source>
</evidence>
<gene>
    <name evidence="11" type="ORF">Bca52824_032759</name>
</gene>
<dbReference type="SUPFAM" id="SSF52833">
    <property type="entry name" value="Thioredoxin-like"/>
    <property type="match status" value="1"/>
</dbReference>
<feature type="domain" description="Thioredoxin" evidence="10">
    <location>
        <begin position="152"/>
        <end position="289"/>
    </location>
</feature>
<dbReference type="EMBL" id="JAAMPC010000007">
    <property type="protein sequence ID" value="KAG2304108.1"/>
    <property type="molecule type" value="Genomic_DNA"/>
</dbReference>
<dbReference type="InterPro" id="IPR013766">
    <property type="entry name" value="Thioredoxin_domain"/>
</dbReference>
<keyword evidence="3" id="KW-0547">Nucleotide-binding</keyword>
<dbReference type="PANTHER" id="PTHR10438:SF439">
    <property type="entry name" value="THIOREDOXIN O2, MITOCHONDRIAL"/>
    <property type="match status" value="1"/>
</dbReference>
<reference evidence="11 12" key="1">
    <citation type="submission" date="2020-02" db="EMBL/GenBank/DDBJ databases">
        <authorList>
            <person name="Ma Q."/>
            <person name="Huang Y."/>
            <person name="Song X."/>
            <person name="Pei D."/>
        </authorList>
    </citation>
    <scope>NUCLEOTIDE SEQUENCE [LARGE SCALE GENOMIC DNA]</scope>
    <source>
        <strain evidence="11">Sxm20200214</strain>
        <tissue evidence="11">Leaf</tissue>
    </source>
</reference>
<comment type="similarity">
    <text evidence="8">Belongs to the thioredoxin family. Plant H-type subfamily.</text>
</comment>
<protein>
    <recommendedName>
        <fullName evidence="10">Thioredoxin domain-containing protein</fullName>
    </recommendedName>
</protein>
<evidence type="ECO:0000256" key="1">
    <source>
        <dbReference type="ARBA" id="ARBA00004496"/>
    </source>
</evidence>
<evidence type="ECO:0000256" key="6">
    <source>
        <dbReference type="ARBA" id="ARBA00023157"/>
    </source>
</evidence>
<dbReference type="Gene3D" id="3.40.50.300">
    <property type="entry name" value="P-loop containing nucleotide triphosphate hydrolases"/>
    <property type="match status" value="1"/>
</dbReference>
<accession>A0A8X7SD85</accession>
<comment type="subcellular location">
    <subcellularLocation>
        <location evidence="1">Cytoplasm</location>
    </subcellularLocation>
</comment>
<keyword evidence="5" id="KW-0813">Transport</keyword>
<dbReference type="GO" id="GO:0003677">
    <property type="term" value="F:DNA binding"/>
    <property type="evidence" value="ECO:0007669"/>
    <property type="project" value="InterPro"/>
</dbReference>
<evidence type="ECO:0000313" key="11">
    <source>
        <dbReference type="EMBL" id="KAG2304108.1"/>
    </source>
</evidence>
<dbReference type="Gene3D" id="3.40.30.10">
    <property type="entry name" value="Glutaredoxin"/>
    <property type="match status" value="1"/>
</dbReference>
<dbReference type="InterPro" id="IPR027417">
    <property type="entry name" value="P-loop_NTPase"/>
</dbReference>
<evidence type="ECO:0000256" key="7">
    <source>
        <dbReference type="ARBA" id="ARBA00023284"/>
    </source>
</evidence>
<dbReference type="PROSITE" id="PS51352">
    <property type="entry name" value="THIOREDOXIN_2"/>
    <property type="match status" value="1"/>
</dbReference>
<organism evidence="11 12">
    <name type="scientific">Brassica carinata</name>
    <name type="common">Ethiopian mustard</name>
    <name type="synonym">Abyssinian cabbage</name>
    <dbReference type="NCBI Taxonomy" id="52824"/>
    <lineage>
        <taxon>Eukaryota</taxon>
        <taxon>Viridiplantae</taxon>
        <taxon>Streptophyta</taxon>
        <taxon>Embryophyta</taxon>
        <taxon>Tracheophyta</taxon>
        <taxon>Spermatophyta</taxon>
        <taxon>Magnoliopsida</taxon>
        <taxon>eudicotyledons</taxon>
        <taxon>Gunneridae</taxon>
        <taxon>Pentapetalae</taxon>
        <taxon>rosids</taxon>
        <taxon>malvids</taxon>
        <taxon>Brassicales</taxon>
        <taxon>Brassicaceae</taxon>
        <taxon>Brassiceae</taxon>
        <taxon>Brassica</taxon>
    </lineage>
</organism>
<evidence type="ECO:0000259" key="10">
    <source>
        <dbReference type="PROSITE" id="PS51352"/>
    </source>
</evidence>
<proteinExistence type="inferred from homology"/>
<keyword evidence="12" id="KW-1185">Reference proteome</keyword>
<keyword evidence="7" id="KW-0676">Redox-active center</keyword>
<dbReference type="Pfam" id="PF00085">
    <property type="entry name" value="Thioredoxin"/>
    <property type="match status" value="1"/>
</dbReference>
<evidence type="ECO:0000256" key="8">
    <source>
        <dbReference type="ARBA" id="ARBA00038353"/>
    </source>
</evidence>
<dbReference type="GO" id="GO:0005524">
    <property type="term" value="F:ATP binding"/>
    <property type="evidence" value="ECO:0007669"/>
    <property type="project" value="UniProtKB-KW"/>
</dbReference>
<dbReference type="GO" id="GO:0005737">
    <property type="term" value="C:cytoplasm"/>
    <property type="evidence" value="ECO:0007669"/>
    <property type="project" value="UniProtKB-SubCell"/>
</dbReference>
<keyword evidence="2" id="KW-0963">Cytoplasm</keyword>
<comment type="caution">
    <text evidence="11">The sequence shown here is derived from an EMBL/GenBank/DDBJ whole genome shotgun (WGS) entry which is preliminary data.</text>
</comment>
<dbReference type="PANTHER" id="PTHR10438">
    <property type="entry name" value="THIOREDOXIN"/>
    <property type="match status" value="1"/>
</dbReference>
<dbReference type="Pfam" id="PF00493">
    <property type="entry name" value="MCM"/>
    <property type="match status" value="1"/>
</dbReference>
<keyword evidence="6" id="KW-1015">Disulfide bond</keyword>
<dbReference type="CDD" id="cd02947">
    <property type="entry name" value="TRX_family"/>
    <property type="match status" value="1"/>
</dbReference>
<name>A0A8X7SD85_BRACI</name>
<evidence type="ECO:0000256" key="4">
    <source>
        <dbReference type="ARBA" id="ARBA00022840"/>
    </source>
</evidence>
<comment type="function">
    <text evidence="9">Participates in various redox reactions through the reversible oxidation of the active center dithiol to a disulfide. The H form is known to activate a number of cytosolic enzymes.</text>
</comment>
<evidence type="ECO:0000256" key="2">
    <source>
        <dbReference type="ARBA" id="ARBA00022490"/>
    </source>
</evidence>
<dbReference type="InterPro" id="IPR050620">
    <property type="entry name" value="Thioredoxin_H-type-like"/>
</dbReference>
<sequence length="289" mass="31831">MRRGQVVEVDGEKVVVQVFEGKIGTVQFTGEVFTMKVLKTQVSQDMLGCIFNGSRKPIGSSINSSERTYPEEMIQMGLVPSSVYTSRKSFSAAGLTATVAKEAETGCVHEFDKMDIKNQAGALVLDNRTGCVHEFDKMDIKNQIARNSFIATSTVYASTEFNFSNTDRRSFCFFARDRSGFVVLKSEKEFDNALSKAQDGSSPSVFYFTAAWCGPCRLIAPVILELGKKYPHVTTYKVDIDEGGLSNALGKLNVSAVPTMQFFKGGVKKAELVGADVIKLRSIMEHLYK</sequence>
<dbReference type="AlphaFoldDB" id="A0A8X7SD85"/>
<dbReference type="InterPro" id="IPR036249">
    <property type="entry name" value="Thioredoxin-like_sf"/>
</dbReference>
<evidence type="ECO:0000256" key="3">
    <source>
        <dbReference type="ARBA" id="ARBA00022741"/>
    </source>
</evidence>
<dbReference type="FunFam" id="3.40.30.10:FF:000245">
    <property type="entry name" value="Thioredoxin"/>
    <property type="match status" value="1"/>
</dbReference>
<keyword evidence="5" id="KW-0249">Electron transport</keyword>
<dbReference type="Gene3D" id="3.40.50.12240">
    <property type="match status" value="1"/>
</dbReference>
<dbReference type="Proteomes" id="UP000886595">
    <property type="component" value="Unassembled WGS sequence"/>
</dbReference>
<dbReference type="InterPro" id="IPR001208">
    <property type="entry name" value="MCM_dom"/>
</dbReference>
<keyword evidence="4" id="KW-0067">ATP-binding</keyword>
<dbReference type="OrthoDB" id="2121326at2759"/>
<evidence type="ECO:0000256" key="9">
    <source>
        <dbReference type="ARBA" id="ARBA00056195"/>
    </source>
</evidence>
<evidence type="ECO:0000313" key="12">
    <source>
        <dbReference type="Proteomes" id="UP000886595"/>
    </source>
</evidence>